<evidence type="ECO:0000313" key="2">
    <source>
        <dbReference type="Proteomes" id="UP001465668"/>
    </source>
</evidence>
<evidence type="ECO:0000313" key="1">
    <source>
        <dbReference type="EMBL" id="KAK9771385.1"/>
    </source>
</evidence>
<proteinExistence type="predicted"/>
<accession>A0ABR2XCF2</accession>
<sequence length="237" mass="26500">MQAAGDLVSRSGVHEATNGPLICSSMRKRSDWASLFPALLQSTNPTGRWKEAQLETHDVAMPLPLPGQPSHLAFRAICLSSQDIGSLETRKRIERLYNFNGGQYIAVVFLMKQHNEESGPAMMMKLQMELLGGWEMPIIPVLETETFPSTIKAFHHQLMTSAAPDKPPDPVLSLLPHCSDIGNLPEHTVNILSDITKDFKEVISNATTPEGQRHLRDYLGNDAERLIKFWQAEYLVE</sequence>
<organism evidence="1 2">
    <name type="scientific">Seiridium cardinale</name>
    <dbReference type="NCBI Taxonomy" id="138064"/>
    <lineage>
        <taxon>Eukaryota</taxon>
        <taxon>Fungi</taxon>
        <taxon>Dikarya</taxon>
        <taxon>Ascomycota</taxon>
        <taxon>Pezizomycotina</taxon>
        <taxon>Sordariomycetes</taxon>
        <taxon>Xylariomycetidae</taxon>
        <taxon>Amphisphaeriales</taxon>
        <taxon>Sporocadaceae</taxon>
        <taxon>Seiridium</taxon>
    </lineage>
</organism>
<protein>
    <submittedName>
        <fullName evidence="1">Uncharacterized protein</fullName>
    </submittedName>
</protein>
<dbReference type="Proteomes" id="UP001465668">
    <property type="component" value="Unassembled WGS sequence"/>
</dbReference>
<dbReference type="EMBL" id="JARVKM010000076">
    <property type="protein sequence ID" value="KAK9771385.1"/>
    <property type="molecule type" value="Genomic_DNA"/>
</dbReference>
<keyword evidence="2" id="KW-1185">Reference proteome</keyword>
<reference evidence="1 2" key="1">
    <citation type="submission" date="2024-02" db="EMBL/GenBank/DDBJ databases">
        <title>First draft genome assembly of two strains of Seiridium cardinale.</title>
        <authorList>
            <person name="Emiliani G."/>
            <person name="Scali E."/>
        </authorList>
    </citation>
    <scope>NUCLEOTIDE SEQUENCE [LARGE SCALE GENOMIC DNA]</scope>
    <source>
        <strain evidence="1 2">BM-138-000479</strain>
    </source>
</reference>
<gene>
    <name evidence="1" type="ORF">SCAR479_11991</name>
</gene>
<name>A0ABR2XCF2_9PEZI</name>
<comment type="caution">
    <text evidence="1">The sequence shown here is derived from an EMBL/GenBank/DDBJ whole genome shotgun (WGS) entry which is preliminary data.</text>
</comment>